<dbReference type="InterPro" id="IPR000835">
    <property type="entry name" value="HTH_MarR-typ"/>
</dbReference>
<dbReference type="PROSITE" id="PS50995">
    <property type="entry name" value="HTH_MARR_2"/>
    <property type="match status" value="1"/>
</dbReference>
<dbReference type="Proteomes" id="UP001157440">
    <property type="component" value="Unassembled WGS sequence"/>
</dbReference>
<dbReference type="EMBL" id="BSPL01000020">
    <property type="protein sequence ID" value="GLS72203.1"/>
    <property type="molecule type" value="Genomic_DNA"/>
</dbReference>
<evidence type="ECO:0000313" key="3">
    <source>
        <dbReference type="EMBL" id="GLS72203.1"/>
    </source>
</evidence>
<organism evidence="3 4">
    <name type="scientific">Methylobacterium tardum</name>
    <dbReference type="NCBI Taxonomy" id="374432"/>
    <lineage>
        <taxon>Bacteria</taxon>
        <taxon>Pseudomonadati</taxon>
        <taxon>Pseudomonadota</taxon>
        <taxon>Alphaproteobacteria</taxon>
        <taxon>Hyphomicrobiales</taxon>
        <taxon>Methylobacteriaceae</taxon>
        <taxon>Methylobacterium</taxon>
    </lineage>
</organism>
<keyword evidence="4" id="KW-1185">Reference proteome</keyword>
<name>A0AA37TJ48_9HYPH</name>
<reference evidence="4" key="1">
    <citation type="journal article" date="2019" name="Int. J. Syst. Evol. Microbiol.">
        <title>The Global Catalogue of Microorganisms (GCM) 10K type strain sequencing project: providing services to taxonomists for standard genome sequencing and annotation.</title>
        <authorList>
            <consortium name="The Broad Institute Genomics Platform"/>
            <consortium name="The Broad Institute Genome Sequencing Center for Infectious Disease"/>
            <person name="Wu L."/>
            <person name="Ma J."/>
        </authorList>
    </citation>
    <scope>NUCLEOTIDE SEQUENCE [LARGE SCALE GENOMIC DNA]</scope>
    <source>
        <strain evidence="4">NBRC 103632</strain>
    </source>
</reference>
<comment type="caution">
    <text evidence="3">The sequence shown here is derived from an EMBL/GenBank/DDBJ whole genome shotgun (WGS) entry which is preliminary data.</text>
</comment>
<evidence type="ECO:0000313" key="4">
    <source>
        <dbReference type="Proteomes" id="UP001157440"/>
    </source>
</evidence>
<evidence type="ECO:0000259" key="2">
    <source>
        <dbReference type="PROSITE" id="PS51186"/>
    </source>
</evidence>
<dbReference type="SUPFAM" id="SSF55729">
    <property type="entry name" value="Acyl-CoA N-acyltransferases (Nat)"/>
    <property type="match status" value="1"/>
</dbReference>
<dbReference type="Pfam" id="PF00583">
    <property type="entry name" value="Acetyltransf_1"/>
    <property type="match status" value="1"/>
</dbReference>
<dbReference type="InterPro" id="IPR016181">
    <property type="entry name" value="Acyl_CoA_acyltransferase"/>
</dbReference>
<dbReference type="InterPro" id="IPR036390">
    <property type="entry name" value="WH_DNA-bd_sf"/>
</dbReference>
<evidence type="ECO:0000259" key="1">
    <source>
        <dbReference type="PROSITE" id="PS50995"/>
    </source>
</evidence>
<sequence>MSADILHDLGPLFLGSRLKRLSDRFQGDATKILREEGLGIQPAQFPLLAAVDRYGPMTVNDAALALGVSQPAVTRTAASLVEAGLLTETRSDRDLRQKALSLSAAGQALMARAKATLWPRVHAAVTDLCDGLTGPLLDQLAGLERRLDDRAFAARVQAGPRGSGERPALTIRDYADDLAEAFYAINAEWIAAMFALEENDRRILSDPRGEILDRGGLILFVEAEGLGVVGTCALMTTSPGCFELTKMAVSERARGLKAGEHLLRAVLARAGTMDIETLYLLTNTACAAAIHLYEKVGFRHDAEIMDRFGRRYARCNVAMRYEP</sequence>
<dbReference type="PANTHER" id="PTHR33164:SF57">
    <property type="entry name" value="MARR-FAMILY TRANSCRIPTIONAL REGULATOR"/>
    <property type="match status" value="1"/>
</dbReference>
<dbReference type="RefSeq" id="WP_238198750.1">
    <property type="nucleotide sequence ID" value="NZ_BPQZ01000026.1"/>
</dbReference>
<protein>
    <submittedName>
        <fullName evidence="3">MarR family transcriptional regulator</fullName>
    </submittedName>
</protein>
<dbReference type="PANTHER" id="PTHR33164">
    <property type="entry name" value="TRANSCRIPTIONAL REGULATOR, MARR FAMILY"/>
    <property type="match status" value="1"/>
</dbReference>
<dbReference type="PROSITE" id="PS51186">
    <property type="entry name" value="GNAT"/>
    <property type="match status" value="1"/>
</dbReference>
<dbReference type="InterPro" id="IPR036388">
    <property type="entry name" value="WH-like_DNA-bd_sf"/>
</dbReference>
<dbReference type="GO" id="GO:0006950">
    <property type="term" value="P:response to stress"/>
    <property type="evidence" value="ECO:0007669"/>
    <property type="project" value="TreeGrafter"/>
</dbReference>
<dbReference type="Pfam" id="PF12802">
    <property type="entry name" value="MarR_2"/>
    <property type="match status" value="1"/>
</dbReference>
<dbReference type="InterPro" id="IPR039422">
    <property type="entry name" value="MarR/SlyA-like"/>
</dbReference>
<proteinExistence type="predicted"/>
<dbReference type="GO" id="GO:0016747">
    <property type="term" value="F:acyltransferase activity, transferring groups other than amino-acyl groups"/>
    <property type="evidence" value="ECO:0007669"/>
    <property type="project" value="InterPro"/>
</dbReference>
<dbReference type="Gene3D" id="3.40.630.30">
    <property type="match status" value="1"/>
</dbReference>
<dbReference type="GO" id="GO:0003700">
    <property type="term" value="F:DNA-binding transcription factor activity"/>
    <property type="evidence" value="ECO:0007669"/>
    <property type="project" value="InterPro"/>
</dbReference>
<dbReference type="AlphaFoldDB" id="A0AA37TJ48"/>
<dbReference type="SMART" id="SM00347">
    <property type="entry name" value="HTH_MARR"/>
    <property type="match status" value="1"/>
</dbReference>
<dbReference type="CDD" id="cd04301">
    <property type="entry name" value="NAT_SF"/>
    <property type="match status" value="1"/>
</dbReference>
<dbReference type="InterPro" id="IPR011991">
    <property type="entry name" value="ArsR-like_HTH"/>
</dbReference>
<feature type="domain" description="N-acetyltransferase" evidence="2">
    <location>
        <begin position="169"/>
        <end position="323"/>
    </location>
</feature>
<gene>
    <name evidence="3" type="ORF">GCM10007890_42160</name>
</gene>
<dbReference type="InterPro" id="IPR000182">
    <property type="entry name" value="GNAT_dom"/>
</dbReference>
<feature type="domain" description="HTH marR-type" evidence="1">
    <location>
        <begin position="11"/>
        <end position="149"/>
    </location>
</feature>
<dbReference type="Gene3D" id="1.10.10.10">
    <property type="entry name" value="Winged helix-like DNA-binding domain superfamily/Winged helix DNA-binding domain"/>
    <property type="match status" value="1"/>
</dbReference>
<accession>A0AA37TJ48</accession>
<dbReference type="CDD" id="cd00090">
    <property type="entry name" value="HTH_ARSR"/>
    <property type="match status" value="1"/>
</dbReference>
<dbReference type="SUPFAM" id="SSF46785">
    <property type="entry name" value="Winged helix' DNA-binding domain"/>
    <property type="match status" value="1"/>
</dbReference>